<sequence length="197" mass="22244">MCHLKNFPQNLIDTVTSSGLISSQLQSSVMQEKPEMPAIEVIRSAKRTKTVQARIVDGQIQVRIPARMSKAEEEKAVGEIVAKLKRRTRSAVSSDADLIERAHKLNKTVLEGRARVESIRWVSNQKGRWGSCTVATAEIRISDRLKHVPDYVLDAVLVHELTHTFIAGHSAEFWEWADKTPLAERAKGYLEAYQRWG</sequence>
<evidence type="ECO:0000259" key="1">
    <source>
        <dbReference type="Pfam" id="PF01863"/>
    </source>
</evidence>
<dbReference type="CDD" id="cd07344">
    <property type="entry name" value="M48_yhfN_like"/>
    <property type="match status" value="1"/>
</dbReference>
<accession>A0AB72V972</accession>
<dbReference type="EMBL" id="AP009044">
    <property type="protein sequence ID" value="BAF53863.1"/>
    <property type="molecule type" value="Genomic_DNA"/>
</dbReference>
<dbReference type="PANTHER" id="PTHR30399">
    <property type="entry name" value="UNCHARACTERIZED PROTEIN YGJP"/>
    <property type="match status" value="1"/>
</dbReference>
<gene>
    <name evidence="2" type="ordered locus">cgR_0890</name>
</gene>
<feature type="domain" description="YgjP-like metallopeptidase" evidence="1">
    <location>
        <begin position="115"/>
        <end position="179"/>
    </location>
</feature>
<dbReference type="Gene3D" id="3.30.2010.10">
    <property type="entry name" value="Metalloproteases ('zincins'), catalytic domain"/>
    <property type="match status" value="1"/>
</dbReference>
<dbReference type="AlphaFoldDB" id="A0AB72V972"/>
<dbReference type="InterPro" id="IPR002725">
    <property type="entry name" value="YgjP-like_metallopeptidase"/>
</dbReference>
<dbReference type="InterPro" id="IPR053136">
    <property type="entry name" value="UTP_pyrophosphatase-like"/>
</dbReference>
<dbReference type="PANTHER" id="PTHR30399:SF1">
    <property type="entry name" value="UTP PYROPHOSPHATASE"/>
    <property type="match status" value="1"/>
</dbReference>
<evidence type="ECO:0000313" key="2">
    <source>
        <dbReference type="EMBL" id="BAF53863.1"/>
    </source>
</evidence>
<organism evidence="2">
    <name type="scientific">Corynebacterium glutamicum (strain R)</name>
    <dbReference type="NCBI Taxonomy" id="340322"/>
    <lineage>
        <taxon>Bacteria</taxon>
        <taxon>Bacillati</taxon>
        <taxon>Actinomycetota</taxon>
        <taxon>Actinomycetes</taxon>
        <taxon>Mycobacteriales</taxon>
        <taxon>Corynebacteriaceae</taxon>
        <taxon>Corynebacterium</taxon>
    </lineage>
</organism>
<dbReference type="Proteomes" id="UP000006698">
    <property type="component" value="Chromosome"/>
</dbReference>
<protein>
    <recommendedName>
        <fullName evidence="1">YgjP-like metallopeptidase domain-containing protein</fullName>
    </recommendedName>
</protein>
<name>A0AB72V972_CORGB</name>
<reference evidence="2" key="1">
    <citation type="journal article" date="2007" name="Microbiology">
        <title>Comparative analysis of the Corynebacterium glutamicum group and complete genome sequence of strain R.</title>
        <authorList>
            <person name="Yukawa H."/>
            <person name="Omumasaba C.A."/>
            <person name="Nonaka H."/>
            <person name="Kos P."/>
            <person name="Okai N."/>
            <person name="Suzuki N."/>
            <person name="Suda M."/>
            <person name="Tsuge Y."/>
            <person name="Watanabe J."/>
            <person name="Ikeda Y."/>
            <person name="Vertes A.A."/>
            <person name="Inui M."/>
        </authorList>
    </citation>
    <scope>NUCLEOTIDE SEQUENCE</scope>
    <source>
        <strain evidence="2">R</strain>
    </source>
</reference>
<dbReference type="KEGG" id="cgt:cgR_0890"/>
<dbReference type="Pfam" id="PF01863">
    <property type="entry name" value="YgjP-like"/>
    <property type="match status" value="1"/>
</dbReference>
<proteinExistence type="predicted"/>